<reference evidence="1 2" key="1">
    <citation type="journal article" date="2018" name="Science">
        <title>The opium poppy genome and morphinan production.</title>
        <authorList>
            <person name="Guo L."/>
            <person name="Winzer T."/>
            <person name="Yang X."/>
            <person name="Li Y."/>
            <person name="Ning Z."/>
            <person name="He Z."/>
            <person name="Teodor R."/>
            <person name="Lu Y."/>
            <person name="Bowser T.A."/>
            <person name="Graham I.A."/>
            <person name="Ye K."/>
        </authorList>
    </citation>
    <scope>NUCLEOTIDE SEQUENCE [LARGE SCALE GENOMIC DNA]</scope>
    <source>
        <strain evidence="2">cv. HN1</strain>
        <tissue evidence="1">Leaves</tissue>
    </source>
</reference>
<proteinExistence type="predicted"/>
<sequence length="212" mass="23837">MNFSDNNNSNCCFMARKYLNNFSPPSLKCFVYVEQVNLSKDKHLSTDLRPRQSVEGTKIGQKTTPHPVLCADNHNAVTESRAEVDNPAAHNTNCISEDIPNPLTQPTKVTGLLMPSPSLRFFDQPKSSASHSNQSVTAQLSNHRASKIILPSHQIILKTCEVVSHHKQNPVNLELVSERNHRNLIPNLRIIRIPKFHLSRDYGGQLKQTDEV</sequence>
<dbReference type="AlphaFoldDB" id="A0A4Y7KX47"/>
<evidence type="ECO:0000313" key="2">
    <source>
        <dbReference type="Proteomes" id="UP000316621"/>
    </source>
</evidence>
<accession>A0A4Y7KX47</accession>
<organism evidence="1 2">
    <name type="scientific">Papaver somniferum</name>
    <name type="common">Opium poppy</name>
    <dbReference type="NCBI Taxonomy" id="3469"/>
    <lineage>
        <taxon>Eukaryota</taxon>
        <taxon>Viridiplantae</taxon>
        <taxon>Streptophyta</taxon>
        <taxon>Embryophyta</taxon>
        <taxon>Tracheophyta</taxon>
        <taxon>Spermatophyta</taxon>
        <taxon>Magnoliopsida</taxon>
        <taxon>Ranunculales</taxon>
        <taxon>Papaveraceae</taxon>
        <taxon>Papaveroideae</taxon>
        <taxon>Papaver</taxon>
    </lineage>
</organism>
<name>A0A4Y7KX47_PAPSO</name>
<dbReference type="Gramene" id="RZC76529">
    <property type="protein sequence ID" value="RZC76529"/>
    <property type="gene ID" value="C5167_000657"/>
</dbReference>
<dbReference type="EMBL" id="CM010723">
    <property type="protein sequence ID" value="RZC76529.1"/>
    <property type="molecule type" value="Genomic_DNA"/>
</dbReference>
<evidence type="ECO:0000313" key="1">
    <source>
        <dbReference type="EMBL" id="RZC76529.1"/>
    </source>
</evidence>
<protein>
    <submittedName>
        <fullName evidence="1">Uncharacterized protein</fullName>
    </submittedName>
</protein>
<gene>
    <name evidence="1" type="ORF">C5167_000657</name>
</gene>
<dbReference type="Proteomes" id="UP000316621">
    <property type="component" value="Chromosome 9"/>
</dbReference>
<keyword evidence="2" id="KW-1185">Reference proteome</keyword>